<dbReference type="Pfam" id="PF01656">
    <property type="entry name" value="CbiA"/>
    <property type="match status" value="1"/>
</dbReference>
<dbReference type="SUPFAM" id="SSF52317">
    <property type="entry name" value="Class I glutamine amidotransferase-like"/>
    <property type="match status" value="1"/>
</dbReference>
<dbReference type="InterPro" id="IPR004459">
    <property type="entry name" value="CobQ_synth"/>
</dbReference>
<dbReference type="SUPFAM" id="SSF52540">
    <property type="entry name" value="P-loop containing nucleoside triphosphate hydrolases"/>
    <property type="match status" value="1"/>
</dbReference>
<dbReference type="Proteomes" id="UP000886043">
    <property type="component" value="Unassembled WGS sequence"/>
</dbReference>
<reference evidence="7" key="1">
    <citation type="journal article" date="2020" name="mSystems">
        <title>Genome- and Community-Level Interaction Insights into Carbon Utilization and Element Cycling Functions of Hydrothermarchaeota in Hydrothermal Sediment.</title>
        <authorList>
            <person name="Zhou Z."/>
            <person name="Liu Y."/>
            <person name="Xu W."/>
            <person name="Pan J."/>
            <person name="Luo Z.H."/>
            <person name="Li M."/>
        </authorList>
    </citation>
    <scope>NUCLEOTIDE SEQUENCE [LARGE SCALE GENOMIC DNA]</scope>
    <source>
        <strain evidence="7">HyVt-483</strain>
    </source>
</reference>
<dbReference type="PANTHER" id="PTHR21343:SF1">
    <property type="entry name" value="COBYRIC ACID SYNTHASE"/>
    <property type="match status" value="1"/>
</dbReference>
<dbReference type="InterPro" id="IPR027417">
    <property type="entry name" value="P-loop_NTPase"/>
</dbReference>
<dbReference type="NCBIfam" id="TIGR00313">
    <property type="entry name" value="cobQ"/>
    <property type="match status" value="1"/>
</dbReference>
<evidence type="ECO:0000313" key="7">
    <source>
        <dbReference type="EMBL" id="HFC97026.1"/>
    </source>
</evidence>
<comment type="similarity">
    <text evidence="4">Belongs to the CobB/CobQ family. CobQ subfamily.</text>
</comment>
<gene>
    <name evidence="4" type="primary">cobQ</name>
    <name evidence="7" type="ORF">ENJ40_01020</name>
</gene>
<evidence type="ECO:0000256" key="4">
    <source>
        <dbReference type="HAMAP-Rule" id="MF_00028"/>
    </source>
</evidence>
<name>A0A7C3GZZ2_9BACT</name>
<dbReference type="AlphaFoldDB" id="A0A7C3GZZ2"/>
<organism evidence="7">
    <name type="scientific">Thermosulfurimonas dismutans</name>
    <dbReference type="NCBI Taxonomy" id="999894"/>
    <lineage>
        <taxon>Bacteria</taxon>
        <taxon>Pseudomonadati</taxon>
        <taxon>Thermodesulfobacteriota</taxon>
        <taxon>Thermodesulfobacteria</taxon>
        <taxon>Thermodesulfobacteriales</taxon>
        <taxon>Thermodesulfobacteriaceae</taxon>
        <taxon>Thermosulfurimonas</taxon>
    </lineage>
</organism>
<feature type="active site" evidence="4">
    <location>
        <position position="415"/>
    </location>
</feature>
<evidence type="ECO:0000259" key="6">
    <source>
        <dbReference type="Pfam" id="PF07685"/>
    </source>
</evidence>
<dbReference type="CDD" id="cd01750">
    <property type="entry name" value="GATase1_CobQ"/>
    <property type="match status" value="1"/>
</dbReference>
<dbReference type="InterPro" id="IPR002586">
    <property type="entry name" value="CobQ/CobB/MinD/ParA_Nub-bd_dom"/>
</dbReference>
<evidence type="ECO:0000256" key="3">
    <source>
        <dbReference type="ARBA" id="ARBA00022962"/>
    </source>
</evidence>
<dbReference type="GO" id="GO:0003824">
    <property type="term" value="F:catalytic activity"/>
    <property type="evidence" value="ECO:0007669"/>
    <property type="project" value="InterPro"/>
</dbReference>
<dbReference type="GO" id="GO:0009236">
    <property type="term" value="P:cobalamin biosynthetic process"/>
    <property type="evidence" value="ECO:0007669"/>
    <property type="project" value="UniProtKB-UniRule"/>
</dbReference>
<accession>A0A7C3GZZ2</accession>
<feature type="active site" description="Nucleophile" evidence="4">
    <location>
        <position position="328"/>
    </location>
</feature>
<dbReference type="UniPathway" id="UPA00148"/>
<protein>
    <recommendedName>
        <fullName evidence="4">Cobyric acid synthase</fullName>
    </recommendedName>
</protein>
<dbReference type="Gene3D" id="3.40.50.300">
    <property type="entry name" value="P-loop containing nucleotide triphosphate hydrolases"/>
    <property type="match status" value="1"/>
</dbReference>
<comment type="caution">
    <text evidence="7">The sequence shown here is derived from an EMBL/GenBank/DDBJ whole genome shotgun (WGS) entry which is preliminary data.</text>
</comment>
<feature type="domain" description="CobQ/CobB/MinD/ParA nucleotide binding" evidence="5">
    <location>
        <begin position="6"/>
        <end position="226"/>
    </location>
</feature>
<comment type="pathway">
    <text evidence="1 4">Cofactor biosynthesis; adenosylcobalamin biosynthesis.</text>
</comment>
<sequence>MGKALAFVGTMSSVGKSLLAALACRYFSRRGLRVWPFKAQNMSLNALATEEGEMAWAQAYQALAAGRRPSVRMNPLLLKPLAERRAEIIFLGRPEGVLPAGEFRAFRRRYRERVFSVFEEVLSANDLVIVEGAGGLAELNLLDGDLANYELLRTFRVPYVLIGDIDRGGIFPQIWGTYALLPELREQSLGFVVNKFRGDPGLFEEGMELLARRTGKPALGLLPYLPDHFLEEDSASLPLSAGFRKGEALRIAVLAYPYLSNFLDFDPLRQEEEVEVVFTRDPRTLAEAHLVILPGSRNVGQSLRWIREQGLEDLLREKARRGFLFGLCGGFQILGEVLEDPEGLEFGGRLEGLGILPHRTLFRRPKRAGRLEDRPGFPFWSEPLSGFEIRYGRSFLGQREIVSLASERVFGTYLHGIFFQDRFRHSFLAYLRKTLGLPAAPPVSYQKRVEGLLDRVLARPEWAAFFRRLEDLWLG</sequence>
<dbReference type="EMBL" id="DRMH01000012">
    <property type="protein sequence ID" value="HFC97026.1"/>
    <property type="molecule type" value="Genomic_DNA"/>
</dbReference>
<dbReference type="InterPro" id="IPR029062">
    <property type="entry name" value="Class_I_gatase-like"/>
</dbReference>
<dbReference type="NCBIfam" id="NF001989">
    <property type="entry name" value="PRK00784.1"/>
    <property type="match status" value="1"/>
</dbReference>
<dbReference type="InterPro" id="IPR011698">
    <property type="entry name" value="GATase_3"/>
</dbReference>
<evidence type="ECO:0000259" key="5">
    <source>
        <dbReference type="Pfam" id="PF01656"/>
    </source>
</evidence>
<dbReference type="InterPro" id="IPR033949">
    <property type="entry name" value="CobQ_GATase1"/>
</dbReference>
<dbReference type="PROSITE" id="PS51274">
    <property type="entry name" value="GATASE_COBBQ"/>
    <property type="match status" value="1"/>
</dbReference>
<comment type="function">
    <text evidence="4">Catalyzes amidations at positions B, D, E, and G on adenosylcobyrinic A,C-diamide. NH(2) groups are provided by glutamine, and one molecule of ATP is hydrogenolyzed for each amidation.</text>
</comment>
<dbReference type="Pfam" id="PF07685">
    <property type="entry name" value="GATase_3"/>
    <property type="match status" value="1"/>
</dbReference>
<evidence type="ECO:0000256" key="2">
    <source>
        <dbReference type="ARBA" id="ARBA00022573"/>
    </source>
</evidence>
<keyword evidence="2 4" id="KW-0169">Cobalamin biosynthesis</keyword>
<dbReference type="GO" id="GO:0015420">
    <property type="term" value="F:ABC-type vitamin B12 transporter activity"/>
    <property type="evidence" value="ECO:0007669"/>
    <property type="project" value="UniProtKB-UniRule"/>
</dbReference>
<dbReference type="Gene3D" id="3.40.50.880">
    <property type="match status" value="1"/>
</dbReference>
<keyword evidence="3 4" id="KW-0315">Glutamine amidotransferase</keyword>
<evidence type="ECO:0000256" key="1">
    <source>
        <dbReference type="ARBA" id="ARBA00004953"/>
    </source>
</evidence>
<feature type="domain" description="CobB/CobQ-like glutamine amidotransferase" evidence="6">
    <location>
        <begin position="250"/>
        <end position="422"/>
    </location>
</feature>
<dbReference type="PANTHER" id="PTHR21343">
    <property type="entry name" value="DETHIOBIOTIN SYNTHETASE"/>
    <property type="match status" value="1"/>
</dbReference>
<proteinExistence type="inferred from homology"/>
<dbReference type="HAMAP" id="MF_00028">
    <property type="entry name" value="CobQ"/>
    <property type="match status" value="1"/>
</dbReference>